<dbReference type="GO" id="GO:0004129">
    <property type="term" value="F:cytochrome-c oxidase activity"/>
    <property type="evidence" value="ECO:0007669"/>
    <property type="project" value="InterPro"/>
</dbReference>
<dbReference type="SUPFAM" id="SSF81442">
    <property type="entry name" value="Cytochrome c oxidase subunit I-like"/>
    <property type="match status" value="1"/>
</dbReference>
<dbReference type="EMBL" id="BDFD01000002">
    <property type="protein sequence ID" value="GAV19385.1"/>
    <property type="molecule type" value="Genomic_DNA"/>
</dbReference>
<dbReference type="RefSeq" id="WP_143144839.1">
    <property type="nucleotide sequence ID" value="NZ_BDFD01000002.1"/>
</dbReference>
<dbReference type="OrthoDB" id="11275at2"/>
<keyword evidence="1" id="KW-0472">Membrane</keyword>
<dbReference type="Gene3D" id="1.20.210.10">
    <property type="entry name" value="Cytochrome c oxidase-like, subunit I domain"/>
    <property type="match status" value="1"/>
</dbReference>
<feature type="transmembrane region" description="Helical" evidence="1">
    <location>
        <begin position="279"/>
        <end position="296"/>
    </location>
</feature>
<feature type="transmembrane region" description="Helical" evidence="1">
    <location>
        <begin position="208"/>
        <end position="227"/>
    </location>
</feature>
<protein>
    <submittedName>
        <fullName evidence="2">Cytochrome C and Quinol oxidase polypeptide I</fullName>
    </submittedName>
</protein>
<sequence length="457" mass="49770">MTIKYSLPIEKSPQTTLAVGWLYVAVGFLLASGIYPLLLAMARTTYEMPWKDFFYTALVLHVDFTVLWWLVAIAGVFWTLNSSSRQVMTGWLSLILVVAGGIIIGISPLTGDANPLTNNYIPMLENRIFIKGLLVFGGGVLLLVLRSLWSLQCSKSREATGEGALRFGTLTGAIAVLVALIALIWTFMDSPISSGRSYYEALYWAGGHVLQFAHTALLCVSWLWLAQACSIHVAAKPKYIMAAFILGMAPVLMMPWPFLAYDIGGPEFITWFVRLMREGNGIAPLLIGLPLVWTLMSQSPADKNHRHLYVALIFSIVLFGLGGVLGLFIGESSTLITAHYHGSIVAVTMAFMAMTYYWLPAFGFATPNLKWARIQVYAYAVGQIMHIVGLAWGGGHGMKRKVVGTTQDIGIQGMITPQDLVGVGGVVAVLSGILFAFVVLPVMIKGRKNANDEVAAS</sequence>
<accession>A0A1L8CKH1</accession>
<evidence type="ECO:0000313" key="3">
    <source>
        <dbReference type="Proteomes" id="UP000231632"/>
    </source>
</evidence>
<feature type="transmembrane region" description="Helical" evidence="1">
    <location>
        <begin position="128"/>
        <end position="149"/>
    </location>
</feature>
<feature type="transmembrane region" description="Helical" evidence="1">
    <location>
        <begin position="170"/>
        <end position="188"/>
    </location>
</feature>
<feature type="transmembrane region" description="Helical" evidence="1">
    <location>
        <begin position="21"/>
        <end position="41"/>
    </location>
</feature>
<feature type="transmembrane region" description="Helical" evidence="1">
    <location>
        <begin position="342"/>
        <end position="364"/>
    </location>
</feature>
<feature type="transmembrane region" description="Helical" evidence="1">
    <location>
        <begin position="376"/>
        <end position="395"/>
    </location>
</feature>
<feature type="transmembrane region" description="Helical" evidence="1">
    <location>
        <begin position="90"/>
        <end position="108"/>
    </location>
</feature>
<dbReference type="InterPro" id="IPR000883">
    <property type="entry name" value="Cyt_C_Oxase_1"/>
</dbReference>
<keyword evidence="1" id="KW-0812">Transmembrane</keyword>
<dbReference type="AlphaFoldDB" id="A0A1L8CKH1"/>
<keyword evidence="3" id="KW-1185">Reference proteome</keyword>
<dbReference type="GO" id="GO:0016020">
    <property type="term" value="C:membrane"/>
    <property type="evidence" value="ECO:0007669"/>
    <property type="project" value="InterPro"/>
</dbReference>
<gene>
    <name evidence="2" type="ORF">MMIC_P0319</name>
</gene>
<dbReference type="STRING" id="1921010.MMIC_P0319"/>
<dbReference type="GO" id="GO:0009060">
    <property type="term" value="P:aerobic respiration"/>
    <property type="evidence" value="ECO:0007669"/>
    <property type="project" value="InterPro"/>
</dbReference>
<keyword evidence="1" id="KW-1133">Transmembrane helix</keyword>
<organism evidence="2 3">
    <name type="scientific">Mariprofundus micogutta</name>
    <dbReference type="NCBI Taxonomy" id="1921010"/>
    <lineage>
        <taxon>Bacteria</taxon>
        <taxon>Pseudomonadati</taxon>
        <taxon>Pseudomonadota</taxon>
        <taxon>Candidatius Mariprofundia</taxon>
        <taxon>Mariprofundales</taxon>
        <taxon>Mariprofundaceae</taxon>
        <taxon>Mariprofundus</taxon>
    </lineage>
</organism>
<dbReference type="InterPro" id="IPR036927">
    <property type="entry name" value="Cyt_c_oxase-like_su1_sf"/>
</dbReference>
<feature type="transmembrane region" description="Helical" evidence="1">
    <location>
        <begin position="239"/>
        <end position="259"/>
    </location>
</feature>
<proteinExistence type="predicted"/>
<name>A0A1L8CKH1_9PROT</name>
<comment type="caution">
    <text evidence="2">The sequence shown here is derived from an EMBL/GenBank/DDBJ whole genome shotgun (WGS) entry which is preliminary data.</text>
</comment>
<dbReference type="Proteomes" id="UP000231632">
    <property type="component" value="Unassembled WGS sequence"/>
</dbReference>
<reference evidence="2 3" key="1">
    <citation type="journal article" date="2017" name="Arch. Microbiol.">
        <title>Mariprofundus micogutta sp. nov., a novel iron-oxidizing zetaproteobacterium isolated from a deep-sea hydrothermal field at the Bayonnaise knoll of the Izu-Ogasawara arc, and a description of Mariprofundales ord. nov. and Zetaproteobacteria classis nov.</title>
        <authorList>
            <person name="Makita H."/>
            <person name="Tanaka E."/>
            <person name="Mitsunobu S."/>
            <person name="Miyazaki M."/>
            <person name="Nunoura T."/>
            <person name="Uematsu K."/>
            <person name="Takaki Y."/>
            <person name="Nishi S."/>
            <person name="Shimamura S."/>
            <person name="Takai K."/>
        </authorList>
    </citation>
    <scope>NUCLEOTIDE SEQUENCE [LARGE SCALE GENOMIC DNA]</scope>
    <source>
        <strain evidence="2 3">ET2</strain>
    </source>
</reference>
<dbReference type="Pfam" id="PF00115">
    <property type="entry name" value="COX1"/>
    <property type="match status" value="1"/>
</dbReference>
<feature type="transmembrane region" description="Helical" evidence="1">
    <location>
        <begin position="308"/>
        <end position="330"/>
    </location>
</feature>
<dbReference type="GO" id="GO:0020037">
    <property type="term" value="F:heme binding"/>
    <property type="evidence" value="ECO:0007669"/>
    <property type="project" value="InterPro"/>
</dbReference>
<feature type="transmembrane region" description="Helical" evidence="1">
    <location>
        <begin position="53"/>
        <end position="78"/>
    </location>
</feature>
<evidence type="ECO:0000256" key="1">
    <source>
        <dbReference type="SAM" id="Phobius"/>
    </source>
</evidence>
<evidence type="ECO:0000313" key="2">
    <source>
        <dbReference type="EMBL" id="GAV19385.1"/>
    </source>
</evidence>
<feature type="transmembrane region" description="Helical" evidence="1">
    <location>
        <begin position="420"/>
        <end position="440"/>
    </location>
</feature>